<proteinExistence type="predicted"/>
<evidence type="ECO:0000313" key="3">
    <source>
        <dbReference type="EMBL" id="MBD8018248.1"/>
    </source>
</evidence>
<evidence type="ECO:0000313" key="4">
    <source>
        <dbReference type="Proteomes" id="UP000626242"/>
    </source>
</evidence>
<keyword evidence="1" id="KW-0472">Membrane</keyword>
<keyword evidence="4" id="KW-1185">Reference proteome</keyword>
<comment type="caution">
    <text evidence="3">The sequence shown here is derived from an EMBL/GenBank/DDBJ whole genome shotgun (WGS) entry which is preliminary data.</text>
</comment>
<name>A0ABR8WME5_9FLAO</name>
<protein>
    <recommendedName>
        <fullName evidence="5">Lipoprotein</fullName>
    </recommendedName>
</protein>
<feature type="chain" id="PRO_5046187073" description="Lipoprotein" evidence="2">
    <location>
        <begin position="27"/>
        <end position="275"/>
    </location>
</feature>
<gene>
    <name evidence="3" type="ORF">H9628_07165</name>
</gene>
<dbReference type="EMBL" id="JACSPS010000002">
    <property type="protein sequence ID" value="MBD8018248.1"/>
    <property type="molecule type" value="Genomic_DNA"/>
</dbReference>
<evidence type="ECO:0000256" key="1">
    <source>
        <dbReference type="SAM" id="Phobius"/>
    </source>
</evidence>
<feature type="transmembrane region" description="Helical" evidence="1">
    <location>
        <begin position="244"/>
        <end position="260"/>
    </location>
</feature>
<accession>A0ABR8WME5</accession>
<dbReference type="RefSeq" id="WP_251833442.1">
    <property type="nucleotide sequence ID" value="NZ_JACSPS010000002.1"/>
</dbReference>
<keyword evidence="1" id="KW-0812">Transmembrane</keyword>
<keyword evidence="1" id="KW-1133">Transmembrane helix</keyword>
<dbReference type="PROSITE" id="PS51257">
    <property type="entry name" value="PROKAR_LIPOPROTEIN"/>
    <property type="match status" value="1"/>
</dbReference>
<sequence>MKIFTPFLLCLLLLACSGGSNENAPAATDSDTAVFTDSATLGSSVDIDSAAVSVDADAGESVTDDNEAKPVDATLGFSYYPVIPQNETRDLRVFVKVQGKPSEVRQSIRQIEKEDLEFTKINDSSVVCIIKNIEAYKKLSIKPLYDFDDFKITKVDDAEPLSQADPNEQTLDLENGNYWHWKVKAIAKTAHLGNITLLIKAETPEGQKLKLAERQINIKIDINEPQLTFGQKIYRFADSHFKEILSLIVIPLVIYLFNIIRKRVKGGQTDQDNKN</sequence>
<evidence type="ECO:0000256" key="2">
    <source>
        <dbReference type="SAM" id="SignalP"/>
    </source>
</evidence>
<keyword evidence="2" id="KW-0732">Signal</keyword>
<dbReference type="Proteomes" id="UP000626242">
    <property type="component" value="Unassembled WGS sequence"/>
</dbReference>
<organism evidence="3 4">
    <name type="scientific">Kaistella pullorum</name>
    <dbReference type="NCBI Taxonomy" id="2763074"/>
    <lineage>
        <taxon>Bacteria</taxon>
        <taxon>Pseudomonadati</taxon>
        <taxon>Bacteroidota</taxon>
        <taxon>Flavobacteriia</taxon>
        <taxon>Flavobacteriales</taxon>
        <taxon>Weeksellaceae</taxon>
        <taxon>Chryseobacterium group</taxon>
        <taxon>Kaistella</taxon>
    </lineage>
</organism>
<feature type="signal peptide" evidence="2">
    <location>
        <begin position="1"/>
        <end position="26"/>
    </location>
</feature>
<evidence type="ECO:0008006" key="5">
    <source>
        <dbReference type="Google" id="ProtNLM"/>
    </source>
</evidence>
<reference evidence="3 4" key="1">
    <citation type="submission" date="2020-08" db="EMBL/GenBank/DDBJ databases">
        <title>A Genomic Blueprint of the Chicken Gut Microbiome.</title>
        <authorList>
            <person name="Gilroy R."/>
            <person name="Ravi A."/>
            <person name="Getino M."/>
            <person name="Pursley I."/>
            <person name="Horton D.L."/>
            <person name="Alikhan N.-F."/>
            <person name="Baker D."/>
            <person name="Gharbi K."/>
            <person name="Hall N."/>
            <person name="Watson M."/>
            <person name="Adriaenssens E.M."/>
            <person name="Foster-Nyarko E."/>
            <person name="Jarju S."/>
            <person name="Secka A."/>
            <person name="Antonio M."/>
            <person name="Oren A."/>
            <person name="Chaudhuri R."/>
            <person name="La Ragione R.M."/>
            <person name="Hildebrand F."/>
            <person name="Pallen M.J."/>
        </authorList>
    </citation>
    <scope>NUCLEOTIDE SEQUENCE [LARGE SCALE GENOMIC DNA]</scope>
    <source>
        <strain evidence="3 4">Sa1CVA4</strain>
    </source>
</reference>